<dbReference type="GeneID" id="82320787"/>
<dbReference type="CDD" id="cd03230">
    <property type="entry name" value="ABC_DR_subfamily_A"/>
    <property type="match status" value="1"/>
</dbReference>
<evidence type="ECO:0000313" key="4">
    <source>
        <dbReference type="EMBL" id="TLE00120.1"/>
    </source>
</evidence>
<dbReference type="STRING" id="425400.LS65_00430"/>
<dbReference type="InterPro" id="IPR003439">
    <property type="entry name" value="ABC_transporter-like_ATP-bd"/>
</dbReference>
<keyword evidence="1" id="KW-0547">Nucleotide-binding</keyword>
<sequence length="295" mass="33523">MQYVLSASHISKSFGSLKVLDDINFKVSANELFGIIGADGAGKSTLFRIFTTLILADSGKCNVAGLDVVKDYVKIREIVGYMPGNFSLYTDLSVEENLTFFAHIFNTSIEEHYDLIKNIYRALEPFKTRKAGALSGGMKQKLALCCTLIHKPQILFLDEPTTGVDVVSRQEFWDILQELKSQMSIIVSTPYMDEANLCDTIAFMSNGKILSLDTPQNICEHFPYRIFECKNISPNELMRIRQCDFVYSCFLFGQSYHIVFKEHIPLEQILKLEPFNKADIKEIKATIEDCFMELL</sequence>
<keyword evidence="5" id="KW-1185">Reference proteome</keyword>
<dbReference type="GO" id="GO:0016887">
    <property type="term" value="F:ATP hydrolysis activity"/>
    <property type="evidence" value="ECO:0007669"/>
    <property type="project" value="InterPro"/>
</dbReference>
<dbReference type="Gene3D" id="3.40.50.300">
    <property type="entry name" value="P-loop containing nucleotide triphosphate hydrolases"/>
    <property type="match status" value="1"/>
</dbReference>
<evidence type="ECO:0000313" key="5">
    <source>
        <dbReference type="Proteomes" id="UP000029707"/>
    </source>
</evidence>
<evidence type="ECO:0000259" key="3">
    <source>
        <dbReference type="PROSITE" id="PS50893"/>
    </source>
</evidence>
<dbReference type="Proteomes" id="UP000029707">
    <property type="component" value="Unassembled WGS sequence"/>
</dbReference>
<dbReference type="GO" id="GO:0005524">
    <property type="term" value="F:ATP binding"/>
    <property type="evidence" value="ECO:0007669"/>
    <property type="project" value="UniProtKB-KW"/>
</dbReference>
<dbReference type="RefSeq" id="WP_034360395.1">
    <property type="nucleotide sequence ID" value="NZ_CAJUDB010000014.1"/>
</dbReference>
<dbReference type="EMBL" id="JRMQ02000014">
    <property type="protein sequence ID" value="TLE00120.1"/>
    <property type="molecule type" value="Genomic_DNA"/>
</dbReference>
<dbReference type="PANTHER" id="PTHR43038:SF3">
    <property type="entry name" value="ABC TRANSPORTER G FAMILY MEMBER 20 ISOFORM X1"/>
    <property type="match status" value="1"/>
</dbReference>
<dbReference type="PANTHER" id="PTHR43038">
    <property type="entry name" value="ATP-BINDING CASSETTE, SUB-FAMILY H, MEMBER 1"/>
    <property type="match status" value="1"/>
</dbReference>
<dbReference type="InterPro" id="IPR027417">
    <property type="entry name" value="P-loop_NTPase"/>
</dbReference>
<evidence type="ECO:0000256" key="1">
    <source>
        <dbReference type="ARBA" id="ARBA00022741"/>
    </source>
</evidence>
<proteinExistence type="predicted"/>
<organism evidence="4 5">
    <name type="scientific">Helicobacter japonicus</name>
    <dbReference type="NCBI Taxonomy" id="425400"/>
    <lineage>
        <taxon>Bacteria</taxon>
        <taxon>Pseudomonadati</taxon>
        <taxon>Campylobacterota</taxon>
        <taxon>Epsilonproteobacteria</taxon>
        <taxon>Campylobacterales</taxon>
        <taxon>Helicobacteraceae</taxon>
        <taxon>Helicobacter</taxon>
    </lineage>
</organism>
<name>A0A4U8TII9_9HELI</name>
<dbReference type="InterPro" id="IPR017871">
    <property type="entry name" value="ABC_transporter-like_CS"/>
</dbReference>
<dbReference type="OrthoDB" id="9809450at2"/>
<gene>
    <name evidence="4" type="ORF">LS65_008520</name>
</gene>
<evidence type="ECO:0000256" key="2">
    <source>
        <dbReference type="ARBA" id="ARBA00022840"/>
    </source>
</evidence>
<dbReference type="PROSITE" id="PS00211">
    <property type="entry name" value="ABC_TRANSPORTER_1"/>
    <property type="match status" value="1"/>
</dbReference>
<feature type="domain" description="ABC transporter" evidence="3">
    <location>
        <begin position="5"/>
        <end position="231"/>
    </location>
</feature>
<keyword evidence="2 4" id="KW-0067">ATP-binding</keyword>
<comment type="caution">
    <text evidence="4">The sequence shown here is derived from an EMBL/GenBank/DDBJ whole genome shotgun (WGS) entry which is preliminary data.</text>
</comment>
<dbReference type="PROSITE" id="PS50893">
    <property type="entry name" value="ABC_TRANSPORTER_2"/>
    <property type="match status" value="1"/>
</dbReference>
<reference evidence="4 5" key="1">
    <citation type="journal article" date="2014" name="Genome Announc.">
        <title>Draft genome sequences of eight enterohepatic helicobacter species isolated from both laboratory and wild rodents.</title>
        <authorList>
            <person name="Sheh A."/>
            <person name="Shen Z."/>
            <person name="Fox J.G."/>
        </authorList>
    </citation>
    <scope>NUCLEOTIDE SEQUENCE [LARGE SCALE GENOMIC DNA]</scope>
    <source>
        <strain evidence="4 5">MIT 01-6451</strain>
    </source>
</reference>
<protein>
    <submittedName>
        <fullName evidence="4">ABC transporter ATP-binding protein</fullName>
    </submittedName>
</protein>
<accession>A0A4U8TII9</accession>
<dbReference type="AlphaFoldDB" id="A0A4U8TII9"/>
<dbReference type="SUPFAM" id="SSF52540">
    <property type="entry name" value="P-loop containing nucleoside triphosphate hydrolases"/>
    <property type="match status" value="1"/>
</dbReference>
<dbReference type="Pfam" id="PF00005">
    <property type="entry name" value="ABC_tran"/>
    <property type="match status" value="1"/>
</dbReference>